<organism evidence="2 3">
    <name type="scientific">Limnovirga soli</name>
    <dbReference type="NCBI Taxonomy" id="2656915"/>
    <lineage>
        <taxon>Bacteria</taxon>
        <taxon>Pseudomonadati</taxon>
        <taxon>Bacteroidota</taxon>
        <taxon>Chitinophagia</taxon>
        <taxon>Chitinophagales</taxon>
        <taxon>Chitinophagaceae</taxon>
        <taxon>Limnovirga</taxon>
    </lineage>
</organism>
<dbReference type="EMBL" id="WHPF01000007">
    <property type="protein sequence ID" value="NNV56087.1"/>
    <property type="molecule type" value="Genomic_DNA"/>
</dbReference>
<proteinExistence type="predicted"/>
<protein>
    <submittedName>
        <fullName evidence="2">Uncharacterized protein</fullName>
    </submittedName>
</protein>
<evidence type="ECO:0000313" key="3">
    <source>
        <dbReference type="Proteomes" id="UP000598971"/>
    </source>
</evidence>
<reference evidence="2" key="1">
    <citation type="submission" date="2019-10" db="EMBL/GenBank/DDBJ databases">
        <title>Draft genome sequence of Panacibacter sp. KCS-6.</title>
        <authorList>
            <person name="Yim K.J."/>
        </authorList>
    </citation>
    <scope>NUCLEOTIDE SEQUENCE</scope>
    <source>
        <strain evidence="2">KCS-6</strain>
    </source>
</reference>
<dbReference type="RefSeq" id="WP_171608024.1">
    <property type="nucleotide sequence ID" value="NZ_WHPF01000007.1"/>
</dbReference>
<gene>
    <name evidence="2" type="ORF">GD597_11505</name>
</gene>
<sequence>MIIRGQFKTFGFRFSLIAVIGGLISLIYFILFGVGNTPIAAQFFLYFVLILLLSIYGKLLYDANLISINTKDKTVTFVNIFTRNSSKYNYSDFDGKLVWYEPIRGGYVRNFYFIQNKKAVKKISGFIYSNQNDLEEELIDIKDFGTTKYSYLKSWKVFFSIPIID</sequence>
<feature type="transmembrane region" description="Helical" evidence="1">
    <location>
        <begin position="12"/>
        <end position="31"/>
    </location>
</feature>
<keyword evidence="1" id="KW-1133">Transmembrane helix</keyword>
<dbReference type="Proteomes" id="UP000598971">
    <property type="component" value="Unassembled WGS sequence"/>
</dbReference>
<dbReference type="AlphaFoldDB" id="A0A8J8JRP4"/>
<evidence type="ECO:0000256" key="1">
    <source>
        <dbReference type="SAM" id="Phobius"/>
    </source>
</evidence>
<keyword evidence="3" id="KW-1185">Reference proteome</keyword>
<keyword evidence="1" id="KW-0472">Membrane</keyword>
<name>A0A8J8JRP4_9BACT</name>
<accession>A0A8J8JRP4</accession>
<evidence type="ECO:0000313" key="2">
    <source>
        <dbReference type="EMBL" id="NNV56087.1"/>
    </source>
</evidence>
<keyword evidence="1" id="KW-0812">Transmembrane</keyword>
<comment type="caution">
    <text evidence="2">The sequence shown here is derived from an EMBL/GenBank/DDBJ whole genome shotgun (WGS) entry which is preliminary data.</text>
</comment>
<feature type="transmembrane region" description="Helical" evidence="1">
    <location>
        <begin position="43"/>
        <end position="61"/>
    </location>
</feature>